<keyword evidence="3 7" id="KW-0479">Metal-binding</keyword>
<evidence type="ECO:0000256" key="3">
    <source>
        <dbReference type="ARBA" id="ARBA00022723"/>
    </source>
</evidence>
<dbReference type="PROSITE" id="PS01306">
    <property type="entry name" value="UPF0054"/>
    <property type="match status" value="1"/>
</dbReference>
<dbReference type="InterPro" id="IPR020549">
    <property type="entry name" value="YbeY_CS"/>
</dbReference>
<keyword evidence="7" id="KW-0963">Cytoplasm</keyword>
<comment type="similarity">
    <text evidence="1 7">Belongs to the endoribonuclease YbeY family.</text>
</comment>
<dbReference type="SUPFAM" id="SSF55486">
    <property type="entry name" value="Metalloproteases ('zincins'), catalytic domain"/>
    <property type="match status" value="1"/>
</dbReference>
<dbReference type="PANTHER" id="PTHR46986:SF1">
    <property type="entry name" value="ENDORIBONUCLEASE YBEY, CHLOROPLASTIC"/>
    <property type="match status" value="1"/>
</dbReference>
<evidence type="ECO:0000256" key="5">
    <source>
        <dbReference type="ARBA" id="ARBA00022801"/>
    </source>
</evidence>
<keyword evidence="9" id="KW-1185">Reference proteome</keyword>
<comment type="subcellular location">
    <subcellularLocation>
        <location evidence="7">Cytoplasm</location>
    </subcellularLocation>
</comment>
<evidence type="ECO:0000256" key="1">
    <source>
        <dbReference type="ARBA" id="ARBA00010875"/>
    </source>
</evidence>
<keyword evidence="2 7" id="KW-0540">Nuclease</keyword>
<dbReference type="InterPro" id="IPR023091">
    <property type="entry name" value="MetalPrtase_cat_dom_sf_prd"/>
</dbReference>
<feature type="binding site" evidence="7">
    <location>
        <position position="137"/>
    </location>
    <ligand>
        <name>Zn(2+)</name>
        <dbReference type="ChEBI" id="CHEBI:29105"/>
        <note>catalytic</note>
    </ligand>
</feature>
<keyword evidence="7" id="KW-0690">Ribosome biogenesis</keyword>
<evidence type="ECO:0000256" key="4">
    <source>
        <dbReference type="ARBA" id="ARBA00022759"/>
    </source>
</evidence>
<dbReference type="RefSeq" id="WP_256439888.1">
    <property type="nucleotide sequence ID" value="NZ_CP075587.1"/>
</dbReference>
<sequence>MERWRKCKSNQLTQNTQFFLVLQIKILNSQKDLHFSKVKIKKVVFFLFELLQIKTDEISIQFVSEKRISQLHALFFQNPAPTDCITFPIDSIPYKRNGYHLLGEIFICPKMAKQYAKKYQINPFEELCRYVVHGILHLIGFEDEKPDLRAQMKRKENACLKCLKQKGLLALD</sequence>
<dbReference type="NCBIfam" id="TIGR00043">
    <property type="entry name" value="rRNA maturation RNase YbeY"/>
    <property type="match status" value="1"/>
</dbReference>
<comment type="cofactor">
    <cofactor evidence="7">
        <name>Zn(2+)</name>
        <dbReference type="ChEBI" id="CHEBI:29105"/>
    </cofactor>
    <text evidence="7">Binds 1 zinc ion.</text>
</comment>
<dbReference type="EC" id="3.1.-.-" evidence="7"/>
<dbReference type="InterPro" id="IPR002036">
    <property type="entry name" value="YbeY"/>
</dbReference>
<dbReference type="HAMAP" id="MF_00009">
    <property type="entry name" value="Endoribonucl_YbeY"/>
    <property type="match status" value="1"/>
</dbReference>
<evidence type="ECO:0000313" key="8">
    <source>
        <dbReference type="EMBL" id="QYF48835.1"/>
    </source>
</evidence>
<dbReference type="Gene3D" id="3.40.390.30">
    <property type="entry name" value="Metalloproteases ('zincins'), catalytic domain"/>
    <property type="match status" value="1"/>
</dbReference>
<evidence type="ECO:0000256" key="2">
    <source>
        <dbReference type="ARBA" id="ARBA00022722"/>
    </source>
</evidence>
<keyword evidence="5 7" id="KW-0378">Hydrolase</keyword>
<dbReference type="EMBL" id="CP075587">
    <property type="protein sequence ID" value="QYF48835.1"/>
    <property type="molecule type" value="Genomic_DNA"/>
</dbReference>
<name>A0ABX8V750_9BACT</name>
<keyword evidence="4 7" id="KW-0255">Endonuclease</keyword>
<dbReference type="Pfam" id="PF02130">
    <property type="entry name" value="YbeY"/>
    <property type="match status" value="1"/>
</dbReference>
<feature type="binding site" evidence="7">
    <location>
        <position position="133"/>
    </location>
    <ligand>
        <name>Zn(2+)</name>
        <dbReference type="ChEBI" id="CHEBI:29105"/>
        <note>catalytic</note>
    </ligand>
</feature>
<evidence type="ECO:0000256" key="6">
    <source>
        <dbReference type="ARBA" id="ARBA00022833"/>
    </source>
</evidence>
<dbReference type="Proteomes" id="UP000826014">
    <property type="component" value="Chromosome"/>
</dbReference>
<proteinExistence type="inferred from homology"/>
<gene>
    <name evidence="7" type="primary">ybeY</name>
    <name evidence="8" type="ORF">RHABOEDO_001061</name>
</gene>
<feature type="binding site" evidence="7">
    <location>
        <position position="143"/>
    </location>
    <ligand>
        <name>Zn(2+)</name>
        <dbReference type="ChEBI" id="CHEBI:29105"/>
        <note>catalytic</note>
    </ligand>
</feature>
<keyword evidence="6 7" id="KW-0862">Zinc</keyword>
<comment type="function">
    <text evidence="7">Single strand-specific metallo-endoribonuclease involved in late-stage 70S ribosome quality control and in maturation of the 3' terminus of the 16S rRNA.</text>
</comment>
<protein>
    <recommendedName>
        <fullName evidence="7">Endoribonuclease YbeY</fullName>
        <ecNumber evidence="7">3.1.-.-</ecNumber>
    </recommendedName>
</protein>
<dbReference type="GO" id="GO:0016787">
    <property type="term" value="F:hydrolase activity"/>
    <property type="evidence" value="ECO:0007669"/>
    <property type="project" value="UniProtKB-KW"/>
</dbReference>
<evidence type="ECO:0000313" key="9">
    <source>
        <dbReference type="Proteomes" id="UP000826014"/>
    </source>
</evidence>
<dbReference type="PANTHER" id="PTHR46986">
    <property type="entry name" value="ENDORIBONUCLEASE YBEY, CHLOROPLASTIC"/>
    <property type="match status" value="1"/>
</dbReference>
<evidence type="ECO:0000256" key="7">
    <source>
        <dbReference type="HAMAP-Rule" id="MF_00009"/>
    </source>
</evidence>
<keyword evidence="7" id="KW-0698">rRNA processing</keyword>
<organism evidence="8 9">
    <name type="scientific">Candidatus Rhabdochlamydia oedothoracis</name>
    <dbReference type="NCBI Taxonomy" id="2720720"/>
    <lineage>
        <taxon>Bacteria</taxon>
        <taxon>Pseudomonadati</taxon>
        <taxon>Chlamydiota</taxon>
        <taxon>Chlamydiia</taxon>
        <taxon>Parachlamydiales</taxon>
        <taxon>Candidatus Rhabdochlamydiaceae</taxon>
        <taxon>Candidatus Rhabdochlamydia</taxon>
    </lineage>
</organism>
<accession>A0ABX8V750</accession>
<reference evidence="8 9" key="1">
    <citation type="journal article" date="2022" name="bioRxiv">
        <title>Ecology and evolution of chlamydial symbionts of arthropods.</title>
        <authorList>
            <person name="Halter T."/>
            <person name="Koestlbacher S."/>
            <person name="Collingro A."/>
            <person name="Sixt B.S."/>
            <person name="Toenshoff E.R."/>
            <person name="Hendrickx F."/>
            <person name="Kostanjsek R."/>
            <person name="Horn M."/>
        </authorList>
    </citation>
    <scope>NUCLEOTIDE SEQUENCE [LARGE SCALE GENOMIC DNA]</scope>
    <source>
        <strain evidence="8">W744xW776</strain>
    </source>
</reference>